<dbReference type="eggNOG" id="COG1832">
    <property type="taxonomic scope" value="Bacteria"/>
</dbReference>
<organism evidence="2 3">
    <name type="scientific">Desulfocapsa sulfexigens (strain DSM 10523 / SB164P1)</name>
    <dbReference type="NCBI Taxonomy" id="1167006"/>
    <lineage>
        <taxon>Bacteria</taxon>
        <taxon>Pseudomonadati</taxon>
        <taxon>Thermodesulfobacteriota</taxon>
        <taxon>Desulfobulbia</taxon>
        <taxon>Desulfobulbales</taxon>
        <taxon>Desulfocapsaceae</taxon>
        <taxon>Desulfocapsa</taxon>
    </lineage>
</organism>
<dbReference type="Gene3D" id="3.40.50.720">
    <property type="entry name" value="NAD(P)-binding Rossmann-like Domain"/>
    <property type="match status" value="1"/>
</dbReference>
<dbReference type="PANTHER" id="PTHR33303:SF2">
    <property type="entry name" value="COA-BINDING DOMAIN-CONTAINING PROTEIN"/>
    <property type="match status" value="1"/>
</dbReference>
<dbReference type="PANTHER" id="PTHR33303">
    <property type="entry name" value="CYTOPLASMIC PROTEIN-RELATED"/>
    <property type="match status" value="1"/>
</dbReference>
<dbReference type="InterPro" id="IPR003781">
    <property type="entry name" value="CoA-bd"/>
</dbReference>
<dbReference type="InterPro" id="IPR036291">
    <property type="entry name" value="NAD(P)-bd_dom_sf"/>
</dbReference>
<reference evidence="3" key="1">
    <citation type="journal article" date="2013" name="Stand. Genomic Sci.">
        <title>Complete genome sequence of Desulfocapsa sulfexigens, a marine deltaproteobacterium specialized in disproportionating inorganic sulfur compounds.</title>
        <authorList>
            <person name="Finster K.W."/>
            <person name="Kjeldsen K.U."/>
            <person name="Kube M."/>
            <person name="Reinhardt R."/>
            <person name="Mussmann M."/>
            <person name="Amann R."/>
            <person name="Schreiber L."/>
        </authorList>
    </citation>
    <scope>NUCLEOTIDE SEQUENCE [LARGE SCALE GENOMIC DNA]</scope>
    <source>
        <strain evidence="3">DSM 10523 / SB164P1</strain>
    </source>
</reference>
<evidence type="ECO:0000313" key="3">
    <source>
        <dbReference type="Proteomes" id="UP000011721"/>
    </source>
</evidence>
<keyword evidence="3" id="KW-1185">Reference proteome</keyword>
<name>M1PLP1_DESSD</name>
<evidence type="ECO:0000259" key="1">
    <source>
        <dbReference type="SMART" id="SM00881"/>
    </source>
</evidence>
<evidence type="ECO:0000313" key="2">
    <source>
        <dbReference type="EMBL" id="AGF77381.1"/>
    </source>
</evidence>
<accession>M1PLP1</accession>
<protein>
    <submittedName>
        <fullName evidence="2">Putative CoA-binding protein</fullName>
    </submittedName>
</protein>
<dbReference type="RefSeq" id="WP_015403077.1">
    <property type="nucleotide sequence ID" value="NC_020304.1"/>
</dbReference>
<dbReference type="SUPFAM" id="SSF51735">
    <property type="entry name" value="NAD(P)-binding Rossmann-fold domains"/>
    <property type="match status" value="1"/>
</dbReference>
<dbReference type="SMART" id="SM00881">
    <property type="entry name" value="CoA_binding"/>
    <property type="match status" value="1"/>
</dbReference>
<dbReference type="EMBL" id="CP003985">
    <property type="protein sequence ID" value="AGF77381.1"/>
    <property type="molecule type" value="Genomic_DNA"/>
</dbReference>
<sequence length="135" mass="14527">MFTLHSMTSVSAILRAAQTIAVVGFSPKPGRPSHMVGKYLMDAGFTVYPVNPGVDKILGVVSYPDLASIPGPVDIVDIFRRSEDVYPIVEAAIAIQAKVVWMQQGIVNYDAAALAEEAGIKVVMDRCIKVDHANL</sequence>
<dbReference type="STRING" id="1167006.UWK_00804"/>
<feature type="domain" description="CoA-binding" evidence="1">
    <location>
        <begin position="13"/>
        <end position="106"/>
    </location>
</feature>
<proteinExistence type="predicted"/>
<dbReference type="Proteomes" id="UP000011721">
    <property type="component" value="Chromosome"/>
</dbReference>
<dbReference type="HOGENOM" id="CLU_112567_0_0_7"/>
<gene>
    <name evidence="2" type="ordered locus">UWK_00804</name>
</gene>
<dbReference type="KEGG" id="dsf:UWK_00804"/>
<dbReference type="Pfam" id="PF13380">
    <property type="entry name" value="CoA_binding_2"/>
    <property type="match status" value="1"/>
</dbReference>
<dbReference type="AlphaFoldDB" id="M1PLP1"/>